<evidence type="ECO:0000313" key="2">
    <source>
        <dbReference type="Proteomes" id="UP000009071"/>
    </source>
</evidence>
<dbReference type="CDD" id="cd09757">
    <property type="entry name" value="Cas8c_I-C"/>
    <property type="match status" value="1"/>
</dbReference>
<evidence type="ECO:0000313" key="1">
    <source>
        <dbReference type="EMBL" id="BAH74928.1"/>
    </source>
</evidence>
<dbReference type="EMBL" id="AP010904">
    <property type="protein sequence ID" value="BAH74928.1"/>
    <property type="molecule type" value="Genomic_DNA"/>
</dbReference>
<accession>C4XNF3</accession>
<gene>
    <name evidence="1" type="ordered locus">DMR_14370</name>
</gene>
<dbReference type="STRING" id="573370.DMR_14370"/>
<dbReference type="InterPro" id="IPR010144">
    <property type="entry name" value="CRISPR-assoc_prot_Csd1-typ"/>
</dbReference>
<protein>
    <recommendedName>
        <fullName evidence="3">CRISPR-associated protein Cas8c/Csd1, subtype I-C/DVULG</fullName>
    </recommendedName>
</protein>
<evidence type="ECO:0008006" key="3">
    <source>
        <dbReference type="Google" id="ProtNLM"/>
    </source>
</evidence>
<dbReference type="RefSeq" id="WP_015860138.1">
    <property type="nucleotide sequence ID" value="NC_012796.1"/>
</dbReference>
<dbReference type="AlphaFoldDB" id="C4XNF3"/>
<dbReference type="Pfam" id="PF09709">
    <property type="entry name" value="Cas_Csd1"/>
    <property type="match status" value="1"/>
</dbReference>
<dbReference type="HOGENOM" id="CLU_031037_0_0_7"/>
<dbReference type="OrthoDB" id="9778918at2"/>
<reference evidence="1 2" key="1">
    <citation type="journal article" date="2009" name="Genome Res.">
        <title>Whole genome sequence of Desulfovibrio magneticus strain RS-1 revealed common gene clusters in magnetotactic bacteria.</title>
        <authorList>
            <person name="Nakazawa H."/>
            <person name="Arakaki A."/>
            <person name="Narita-Yamada S."/>
            <person name="Yashiro I."/>
            <person name="Jinno K."/>
            <person name="Aoki N."/>
            <person name="Tsuruyama A."/>
            <person name="Okamura Y."/>
            <person name="Tanikawa S."/>
            <person name="Fujita N."/>
            <person name="Takeyama H."/>
            <person name="Matsunaga T."/>
        </authorList>
    </citation>
    <scope>NUCLEOTIDE SEQUENCE [LARGE SCALE GENOMIC DNA]</scope>
    <source>
        <strain evidence="2">ATCC 700980 / DSM 13731 / RS-1</strain>
    </source>
</reference>
<dbReference type="NCBIfam" id="TIGR01863">
    <property type="entry name" value="cas_Csd1"/>
    <property type="match status" value="1"/>
</dbReference>
<organism evidence="1 2">
    <name type="scientific">Solidesulfovibrio magneticus (strain ATCC 700980 / DSM 13731 / RS-1)</name>
    <name type="common">Desulfovibrio magneticus</name>
    <dbReference type="NCBI Taxonomy" id="573370"/>
    <lineage>
        <taxon>Bacteria</taxon>
        <taxon>Pseudomonadati</taxon>
        <taxon>Thermodesulfobacteriota</taxon>
        <taxon>Desulfovibrionia</taxon>
        <taxon>Desulfovibrionales</taxon>
        <taxon>Desulfovibrionaceae</taxon>
        <taxon>Solidesulfovibrio</taxon>
    </lineage>
</organism>
<dbReference type="Proteomes" id="UP000009071">
    <property type="component" value="Chromosome"/>
</dbReference>
<dbReference type="eggNOG" id="ENOG502Z7WH">
    <property type="taxonomic scope" value="Bacteria"/>
</dbReference>
<sequence length="569" mass="62728">MILTSLAVYYDRLSQEPEPAVPLSGFSRQKIHFALHIDADGKLAEPPVFDLRQTEGKKTAPQELVVPEAVKRSVGVAANFLWDNTGYVLGADDKGKPERTAKTFEAFKARCHEIGDGLDDAGMAAVLSFLDAWNPADAPDLPGWEEMVKGCNLVFRLAGGGLGYVHERPAVRQAWLDHLAGASRERRGMCLVTGQDAPIARLHPSIKGVRDAQSSGAALVSYNQESFTSYGKEQSYNAPVGEPAVFAYTTALNHLLRKGSRQRVQIGDATTVFWTERASEVEGLLGFLFDPTADDGTEDAVRRFLEAVRDGKKPRDDPEELQSGFFILGLAPNAARLSVRFWHVDTVAGVCAAVGRHFADLAMDRAFDNEPEFPGLWQLLREIAAQGELKNVNPALAGALMRSILTDAPYPASLPRAVITRIRADQTVNYPRAAMLKAYLVRNRQKEVSVSLDPNCTDVGYRLGRLFAVLEKAQQEAIPGANTTIRDRYYGSASATPAAVFPQLMRLAQHHIEKAEYGGVSDRRIEEILETVQTFPKHLSLDEQGMFAIGYYHQRRENYKKTAKTKGED</sequence>
<proteinExistence type="predicted"/>
<name>C4XNF3_SOLM1</name>
<keyword evidence="2" id="KW-1185">Reference proteome</keyword>
<dbReference type="KEGG" id="dma:DMR_14370"/>